<feature type="transmembrane region" description="Helical" evidence="1">
    <location>
        <begin position="173"/>
        <end position="195"/>
    </location>
</feature>
<name>A0ABZ2NZ62_9BRAD</name>
<reference evidence="6" key="2">
    <citation type="submission" date="2024-03" db="EMBL/GenBank/DDBJ databases">
        <authorList>
            <person name="Bromfield E.S.P."/>
            <person name="Cloutier S."/>
        </authorList>
    </citation>
    <scope>NUCLEOTIDE SEQUENCE</scope>
    <source>
        <strain evidence="6">5S5</strain>
    </source>
</reference>
<dbReference type="Pfam" id="PF12860">
    <property type="entry name" value="PAS_7"/>
    <property type="match status" value="1"/>
</dbReference>
<keyword evidence="1" id="KW-0472">Membrane</keyword>
<dbReference type="SUPFAM" id="SSF141868">
    <property type="entry name" value="EAL domain-like"/>
    <property type="match status" value="1"/>
</dbReference>
<dbReference type="Pfam" id="PF03707">
    <property type="entry name" value="MHYT"/>
    <property type="match status" value="3"/>
</dbReference>
<dbReference type="PANTHER" id="PTHR44757">
    <property type="entry name" value="DIGUANYLATE CYCLASE DGCP"/>
    <property type="match status" value="1"/>
</dbReference>
<dbReference type="InterPro" id="IPR000160">
    <property type="entry name" value="GGDEF_dom"/>
</dbReference>
<dbReference type="InterPro" id="IPR043128">
    <property type="entry name" value="Rev_trsase/Diguanyl_cyclase"/>
</dbReference>
<feature type="transmembrane region" description="Helical" evidence="1">
    <location>
        <begin position="146"/>
        <end position="166"/>
    </location>
</feature>
<dbReference type="CDD" id="cd01949">
    <property type="entry name" value="GGDEF"/>
    <property type="match status" value="1"/>
</dbReference>
<dbReference type="Gene3D" id="3.30.450.20">
    <property type="entry name" value="PAS domain"/>
    <property type="match status" value="1"/>
</dbReference>
<evidence type="ECO:0000256" key="1">
    <source>
        <dbReference type="PROSITE-ProRule" id="PRU00244"/>
    </source>
</evidence>
<dbReference type="PROSITE" id="PS50924">
    <property type="entry name" value="MHYT"/>
    <property type="match status" value="1"/>
</dbReference>
<organism evidence="6 7">
    <name type="scientific">Bradyrhizobium septentrionale</name>
    <dbReference type="NCBI Taxonomy" id="1404411"/>
    <lineage>
        <taxon>Bacteria</taxon>
        <taxon>Pseudomonadati</taxon>
        <taxon>Pseudomonadota</taxon>
        <taxon>Alphaproteobacteria</taxon>
        <taxon>Hyphomicrobiales</taxon>
        <taxon>Nitrobacteraceae</taxon>
        <taxon>Bradyrhizobium</taxon>
    </lineage>
</organism>
<dbReference type="Proteomes" id="UP001432046">
    <property type="component" value="Chromosome"/>
</dbReference>
<dbReference type="PROSITE" id="PS50883">
    <property type="entry name" value="EAL"/>
    <property type="match status" value="1"/>
</dbReference>
<feature type="transmembrane region" description="Helical" evidence="1">
    <location>
        <begin position="16"/>
        <end position="35"/>
    </location>
</feature>
<dbReference type="InterPro" id="IPR029787">
    <property type="entry name" value="Nucleotide_cyclase"/>
</dbReference>
<keyword evidence="1" id="KW-1133">Transmembrane helix</keyword>
<dbReference type="CDD" id="cd01948">
    <property type="entry name" value="EAL"/>
    <property type="match status" value="1"/>
</dbReference>
<keyword evidence="1" id="KW-0812">Transmembrane</keyword>
<evidence type="ECO:0000259" key="5">
    <source>
        <dbReference type="PROSITE" id="PS50924"/>
    </source>
</evidence>
<protein>
    <submittedName>
        <fullName evidence="6">EAL domain-containing protein</fullName>
    </submittedName>
</protein>
<feature type="transmembrane region" description="Helical" evidence="1">
    <location>
        <begin position="78"/>
        <end position="102"/>
    </location>
</feature>
<dbReference type="Pfam" id="PF00990">
    <property type="entry name" value="GGDEF"/>
    <property type="match status" value="1"/>
</dbReference>
<evidence type="ECO:0000259" key="3">
    <source>
        <dbReference type="PROSITE" id="PS50883"/>
    </source>
</evidence>
<sequence length="879" mass="95467">MFRVLTCLSGEHDWRLVLLAGLVCFVASIVAVNIFHRAIATQARTRLIWIAIAGAAIGYGIWATHFIAMLAYEPGVPTGYGIVLTALSLAAAMMLTSCGLGLAASDPSRWRAPVGGAVIGAGIASMHYLGMWALEVPGHVVWSLDLVAASIVLGMLFGYAALAIAVRHQDRWMSLAAALLLTLAIVSHHFTAMGAVEIVPDPLQAPAALSLSPAFLSIVIAGVALSVLGMSLVGVLADRRLALRTRRFEEIISQLSLARQQVEASQKELEEHRFRLDTAINHMGEGLCMFDAEKRLVVCNDRYAKMYRLPPELLLPGTAHREIIRHRIANGILKGETSDSAATQVLATLNALPAGEISSRVDELADGRLICVTRQPMPGGGWVATHRDVTEQRRSEAKITHMAQHDALTDLPNRVLLKEWMEQALSGARCGGPSLAVLMLDLDRFKDVNDTLGHPAGDALLKSVAARLRRCVSDTTLIARLGGDEFAVIDYVTDPIAEAGLLAEKIRKALSEPIDLGDHRVTTTTSIGIAIAPRDGTDSDEVLRSADLALYSAKSGGRGSFRFFEPELDRLLQARRSLERDMRSALVNGEFELHYQPFINVASGETCGFEALLRWHHPQRGMISPAQFIPLAEETGLIVPLGEWVLRTACAEAAKWPDDLKIAINLSPVQFRSPDLVPVIVHALASAGVSPERLELEVTETAIIQDSEAVFAALSQLHDLGARIALDDFGTGYSSLSFLQKFPFDKVKIDRSFVSELAGATDESRRIARAIVRFAVSLGKTTTAEGVETREQLDILRADACVEVQGFHFSPPVQGEKVAQMIGGWSTASAQRPQFDWQWRAPLPDRGTAAADRIRMRRKAAAGGQNRIARGEQSGFRNR</sequence>
<feature type="transmembrane region" description="Helical" evidence="1">
    <location>
        <begin position="215"/>
        <end position="237"/>
    </location>
</feature>
<evidence type="ECO:0000313" key="7">
    <source>
        <dbReference type="Proteomes" id="UP001432046"/>
    </source>
</evidence>
<keyword evidence="7" id="KW-1185">Reference proteome</keyword>
<dbReference type="InterPro" id="IPR005330">
    <property type="entry name" value="MHYT_dom"/>
</dbReference>
<dbReference type="Pfam" id="PF00563">
    <property type="entry name" value="EAL"/>
    <property type="match status" value="1"/>
</dbReference>
<dbReference type="RefSeq" id="WP_338833981.1">
    <property type="nucleotide sequence ID" value="NZ_CP147711.1"/>
</dbReference>
<proteinExistence type="predicted"/>
<dbReference type="SMART" id="SM00267">
    <property type="entry name" value="GGDEF"/>
    <property type="match status" value="1"/>
</dbReference>
<dbReference type="InterPro" id="IPR001633">
    <property type="entry name" value="EAL_dom"/>
</dbReference>
<dbReference type="PANTHER" id="PTHR44757:SF2">
    <property type="entry name" value="BIOFILM ARCHITECTURE MAINTENANCE PROTEIN MBAA"/>
    <property type="match status" value="1"/>
</dbReference>
<dbReference type="EMBL" id="CP147711">
    <property type="protein sequence ID" value="WXC80144.1"/>
    <property type="molecule type" value="Genomic_DNA"/>
</dbReference>
<dbReference type="SUPFAM" id="SSF55073">
    <property type="entry name" value="Nucleotide cyclase"/>
    <property type="match status" value="1"/>
</dbReference>
<dbReference type="PROSITE" id="PS50887">
    <property type="entry name" value="GGDEF"/>
    <property type="match status" value="1"/>
</dbReference>
<evidence type="ECO:0000259" key="4">
    <source>
        <dbReference type="PROSITE" id="PS50887"/>
    </source>
</evidence>
<dbReference type="NCBIfam" id="TIGR00254">
    <property type="entry name" value="GGDEF"/>
    <property type="match status" value="1"/>
</dbReference>
<accession>A0ABZ2NZ62</accession>
<reference evidence="6" key="1">
    <citation type="journal article" date="2021" name="Int. J. Syst. Evol. Microbiol.">
        <title>Bradyrhizobium septentrionale sp. nov. (sv. septentrionale) and Bradyrhizobium quebecense sp. nov. (sv. septentrionale) associated with legumes native to Canada possess rearranged symbiosis genes and numerous insertion sequences.</title>
        <authorList>
            <person name="Bromfield E.S.P."/>
            <person name="Cloutier S."/>
        </authorList>
    </citation>
    <scope>NUCLEOTIDE SEQUENCE</scope>
    <source>
        <strain evidence="6">5S5</strain>
    </source>
</reference>
<feature type="domain" description="EAL" evidence="3">
    <location>
        <begin position="575"/>
        <end position="826"/>
    </location>
</feature>
<dbReference type="InterPro" id="IPR052155">
    <property type="entry name" value="Biofilm_reg_signaling"/>
</dbReference>
<dbReference type="Gene3D" id="3.30.70.270">
    <property type="match status" value="1"/>
</dbReference>
<feature type="domain" description="GGDEF" evidence="4">
    <location>
        <begin position="433"/>
        <end position="566"/>
    </location>
</feature>
<evidence type="ECO:0000256" key="2">
    <source>
        <dbReference type="SAM" id="MobiDB-lite"/>
    </source>
</evidence>
<feature type="domain" description="MHYT" evidence="5">
    <location>
        <begin position="12"/>
        <end position="199"/>
    </location>
</feature>
<evidence type="ECO:0000313" key="6">
    <source>
        <dbReference type="EMBL" id="WXC80144.1"/>
    </source>
</evidence>
<dbReference type="Gene3D" id="3.20.20.450">
    <property type="entry name" value="EAL domain"/>
    <property type="match status" value="1"/>
</dbReference>
<dbReference type="SMART" id="SM00052">
    <property type="entry name" value="EAL"/>
    <property type="match status" value="1"/>
</dbReference>
<feature type="region of interest" description="Disordered" evidence="2">
    <location>
        <begin position="858"/>
        <end position="879"/>
    </location>
</feature>
<dbReference type="InterPro" id="IPR035919">
    <property type="entry name" value="EAL_sf"/>
</dbReference>
<dbReference type="InterPro" id="IPR035965">
    <property type="entry name" value="PAS-like_dom_sf"/>
</dbReference>
<gene>
    <name evidence="6" type="ORF">WDK88_00260</name>
</gene>
<feature type="transmembrane region" description="Helical" evidence="1">
    <location>
        <begin position="47"/>
        <end position="72"/>
    </location>
</feature>
<feature type="transmembrane region" description="Helical" evidence="1">
    <location>
        <begin position="114"/>
        <end position="134"/>
    </location>
</feature>
<dbReference type="SUPFAM" id="SSF55785">
    <property type="entry name" value="PYP-like sensor domain (PAS domain)"/>
    <property type="match status" value="1"/>
</dbReference>